<accession>A0A226EWB8</accession>
<evidence type="ECO:0000313" key="2">
    <source>
        <dbReference type="Proteomes" id="UP000198287"/>
    </source>
</evidence>
<comment type="caution">
    <text evidence="1">The sequence shown here is derived from an EMBL/GenBank/DDBJ whole genome shotgun (WGS) entry which is preliminary data.</text>
</comment>
<protein>
    <submittedName>
        <fullName evidence="1">Uncharacterized protein</fullName>
    </submittedName>
</protein>
<reference evidence="1 2" key="1">
    <citation type="submission" date="2015-12" db="EMBL/GenBank/DDBJ databases">
        <title>The genome of Folsomia candida.</title>
        <authorList>
            <person name="Faddeeva A."/>
            <person name="Derks M.F."/>
            <person name="Anvar Y."/>
            <person name="Smit S."/>
            <person name="Van Straalen N."/>
            <person name="Roelofs D."/>
        </authorList>
    </citation>
    <scope>NUCLEOTIDE SEQUENCE [LARGE SCALE GENOMIC DNA]</scope>
    <source>
        <strain evidence="1 2">VU population</strain>
        <tissue evidence="1">Whole body</tissue>
    </source>
</reference>
<dbReference type="EMBL" id="LNIX01000001">
    <property type="protein sequence ID" value="OXA61819.1"/>
    <property type="molecule type" value="Genomic_DNA"/>
</dbReference>
<proteinExistence type="predicted"/>
<organism evidence="1 2">
    <name type="scientific">Folsomia candida</name>
    <name type="common">Springtail</name>
    <dbReference type="NCBI Taxonomy" id="158441"/>
    <lineage>
        <taxon>Eukaryota</taxon>
        <taxon>Metazoa</taxon>
        <taxon>Ecdysozoa</taxon>
        <taxon>Arthropoda</taxon>
        <taxon>Hexapoda</taxon>
        <taxon>Collembola</taxon>
        <taxon>Entomobryomorpha</taxon>
        <taxon>Isotomoidea</taxon>
        <taxon>Isotomidae</taxon>
        <taxon>Proisotominae</taxon>
        <taxon>Folsomia</taxon>
    </lineage>
</organism>
<evidence type="ECO:0000313" key="1">
    <source>
        <dbReference type="EMBL" id="OXA61819.1"/>
    </source>
</evidence>
<gene>
    <name evidence="1" type="ORF">Fcan01_00868</name>
</gene>
<dbReference type="AlphaFoldDB" id="A0A226EWB8"/>
<sequence>MKRSNKASSSKSSKELPFMKWYKGMISGEANDMVQQFSLIRPILSDPAYSDATFAALVSLGLPKESWISTPWSYEVEKGRFRAAFIRGKNNPTGNILDQPRYIGFVMKLLNRDNKFYTVEELKNHTLVESLKFMITFVTTAVEAEKETEKLWRLCLEQLHRLECLLDRGNQCIDKEEDDRLSALWTLQDVTFHLVNKLFDMDKVFSKHLANVMLKCNFSPTFKNSTLIEEIKVEPGVLEKMKRFAQRIEILGNLVKAEKDPTKKKKFAEDLKNEQGELDIFVINQETGQEFNYVVVCMLQLVHRTAQNDKIINEILHKILASLKRYNHQVSDYNIEWLGLSSTRR</sequence>
<dbReference type="Proteomes" id="UP000198287">
    <property type="component" value="Unassembled WGS sequence"/>
</dbReference>
<name>A0A226EWB8_FOLCA</name>
<keyword evidence="2" id="KW-1185">Reference proteome</keyword>